<protein>
    <submittedName>
        <fullName evidence="1">27997_t:CDS:1</fullName>
    </submittedName>
</protein>
<evidence type="ECO:0000313" key="2">
    <source>
        <dbReference type="Proteomes" id="UP000789920"/>
    </source>
</evidence>
<dbReference type="Proteomes" id="UP000789920">
    <property type="component" value="Unassembled WGS sequence"/>
</dbReference>
<evidence type="ECO:0000313" key="1">
    <source>
        <dbReference type="EMBL" id="CAG8840913.1"/>
    </source>
</evidence>
<comment type="caution">
    <text evidence="1">The sequence shown here is derived from an EMBL/GenBank/DDBJ whole genome shotgun (WGS) entry which is preliminary data.</text>
</comment>
<accession>A0ACA9SM06</accession>
<organism evidence="1 2">
    <name type="scientific">Racocetra persica</name>
    <dbReference type="NCBI Taxonomy" id="160502"/>
    <lineage>
        <taxon>Eukaryota</taxon>
        <taxon>Fungi</taxon>
        <taxon>Fungi incertae sedis</taxon>
        <taxon>Mucoromycota</taxon>
        <taxon>Glomeromycotina</taxon>
        <taxon>Glomeromycetes</taxon>
        <taxon>Diversisporales</taxon>
        <taxon>Gigasporaceae</taxon>
        <taxon>Racocetra</taxon>
    </lineage>
</organism>
<gene>
    <name evidence="1" type="ORF">RPERSI_LOCUS31632</name>
</gene>
<feature type="non-terminal residue" evidence="1">
    <location>
        <position position="61"/>
    </location>
</feature>
<keyword evidence="2" id="KW-1185">Reference proteome</keyword>
<name>A0ACA9SM06_9GLOM</name>
<reference evidence="1" key="1">
    <citation type="submission" date="2021-06" db="EMBL/GenBank/DDBJ databases">
        <authorList>
            <person name="Kallberg Y."/>
            <person name="Tangrot J."/>
            <person name="Rosling A."/>
        </authorList>
    </citation>
    <scope>NUCLEOTIDE SEQUENCE</scope>
    <source>
        <strain evidence="1">MA461A</strain>
    </source>
</reference>
<sequence>AIAIVLYNQSYWLNSVLVPSASCDLEPIYEKNMSNPVAKKTIRVLNSRYFYREILYAKSYK</sequence>
<proteinExistence type="predicted"/>
<feature type="non-terminal residue" evidence="1">
    <location>
        <position position="1"/>
    </location>
</feature>
<dbReference type="EMBL" id="CAJVQC010128275">
    <property type="protein sequence ID" value="CAG8840913.1"/>
    <property type="molecule type" value="Genomic_DNA"/>
</dbReference>